<evidence type="ECO:0000256" key="3">
    <source>
        <dbReference type="PIRSR" id="PIRSR600407-1"/>
    </source>
</evidence>
<keyword evidence="4" id="KW-0067">ATP-binding</keyword>
<evidence type="ECO:0000313" key="7">
    <source>
        <dbReference type="Proteomes" id="UP000028837"/>
    </source>
</evidence>
<comment type="caution">
    <text evidence="6">The sequence shown here is derived from an EMBL/GenBank/DDBJ whole genome shotgun (WGS) entry which is preliminary data.</text>
</comment>
<dbReference type="AlphaFoldDB" id="A0A086JRD2"/>
<feature type="active site" description="Proton acceptor" evidence="3">
    <location>
        <position position="300"/>
    </location>
</feature>
<dbReference type="Proteomes" id="UP000028837">
    <property type="component" value="Unassembled WGS sequence"/>
</dbReference>
<name>A0A086JRD2_TOXGO</name>
<accession>A0A086JRD2</accession>
<keyword evidence="4" id="KW-0547">Nucleotide-binding</keyword>
<dbReference type="PROSITE" id="PS01238">
    <property type="entry name" value="GDA1_CD39_NTPASE"/>
    <property type="match status" value="1"/>
</dbReference>
<protein>
    <submittedName>
        <fullName evidence="6">GDA1/CD39 (Nucleoside phosphatase) family protein</fullName>
        <ecNumber evidence="6">3.6.1.15</ecNumber>
    </submittedName>
</protein>
<dbReference type="InterPro" id="IPR000407">
    <property type="entry name" value="GDA1_CD39_NTPase"/>
</dbReference>
<dbReference type="Pfam" id="PF01150">
    <property type="entry name" value="GDA1_CD39"/>
    <property type="match status" value="1"/>
</dbReference>
<dbReference type="GO" id="GO:0009134">
    <property type="term" value="P:nucleoside diphosphate catabolic process"/>
    <property type="evidence" value="ECO:0007669"/>
    <property type="project" value="TreeGrafter"/>
</dbReference>
<evidence type="ECO:0000256" key="5">
    <source>
        <dbReference type="RuleBase" id="RU003833"/>
    </source>
</evidence>
<dbReference type="VEuPathDB" id="ToxoDB:TGDOM2_278882"/>
<reference evidence="6 7" key="1">
    <citation type="submission" date="2014-02" db="EMBL/GenBank/DDBJ databases">
        <authorList>
            <person name="Sibley D."/>
            <person name="Venepally P."/>
            <person name="Karamycheva S."/>
            <person name="Hadjithomas M."/>
            <person name="Khan A."/>
            <person name="Brunk B."/>
            <person name="Roos D."/>
            <person name="Caler E."/>
            <person name="Lorenzi H."/>
        </authorList>
    </citation>
    <scope>NUCLEOTIDE SEQUENCE [LARGE SCALE GENOMIC DNA]</scope>
    <source>
        <strain evidence="6 7">GAB2-2007-GAL-DOM2</strain>
    </source>
</reference>
<comment type="similarity">
    <text evidence="1 5">Belongs to the GDA1/CD39 NTPase family.</text>
</comment>
<dbReference type="EMBL" id="AHZU02001225">
    <property type="protein sequence ID" value="KFG34700.1"/>
    <property type="molecule type" value="Genomic_DNA"/>
</dbReference>
<feature type="binding site" evidence="4">
    <location>
        <begin position="344"/>
        <end position="348"/>
    </location>
    <ligand>
        <name>ATP</name>
        <dbReference type="ChEBI" id="CHEBI:30616"/>
    </ligand>
</feature>
<evidence type="ECO:0000313" key="6">
    <source>
        <dbReference type="EMBL" id="KFG34700.1"/>
    </source>
</evidence>
<evidence type="ECO:0000256" key="1">
    <source>
        <dbReference type="ARBA" id="ARBA00009283"/>
    </source>
</evidence>
<dbReference type="GO" id="GO:0017111">
    <property type="term" value="F:ribonucleoside triphosphate phosphatase activity"/>
    <property type="evidence" value="ECO:0007669"/>
    <property type="project" value="UniProtKB-EC"/>
</dbReference>
<evidence type="ECO:0000256" key="2">
    <source>
        <dbReference type="ARBA" id="ARBA00022801"/>
    </source>
</evidence>
<dbReference type="GO" id="GO:0005524">
    <property type="term" value="F:ATP binding"/>
    <property type="evidence" value="ECO:0007669"/>
    <property type="project" value="UniProtKB-KW"/>
</dbReference>
<dbReference type="Gene3D" id="3.30.420.530">
    <property type="match status" value="1"/>
</dbReference>
<sequence>MWDQPLCHCSEPDFCAEMNQHQVTIIWGVLVGFSVFVPTCSAGVTSTLSATSLTSGNSGNHVNQNAERRNVVLTQNLPASAEQLPAEFSLGRKSFQSLAMSSVAQIQEGRHALHQLKALETNCRHATQAIVVIDAGSSSTRPNIFLMQTLSCPFQQRTVIPHSIRQIATGMRHTRLREVLEKWLDQYAGEGWESRSVDSRILLRFFRRMLQTANEFFGALEENIVGLFETHLSDEEKVHVKALGVPVVFYSTGGVRDFHDWYRDGFFVALRHSINNFSNKISYKFFTNPELTRPITGAEEGLYAFLTLNHLTHRLKEESSFCDRGEGDFKTCRNDLAGVVEFGGTSAQVVFPLAPTDVLPSSVKAVNLQRERFLPKRYPSADVISVSFMHLGVDSSTGLFLKQLCSDEEFLIDGVCYNPCFFKGYQQACSAGAVSINHVDGTVTVSGDMRRNKLKPIATYCSETNPEIGMKAINELQCRENKIDPQHPLEERVAIEGCTKIVGTGDFDRCQEQVERILISPKYPLPANSEATSSGFESLGQVFKFVSTNAPMVVTGWAMVAAIRLLVKAGVLSSSFSGGSVELEKASKAFCAASVKVLKGIGPVLYLPDKFQEKLNSQNHDICKTLALNAALVAHMEAAEKGPVSISWEKGVKDEKGQQVAELGWQVGAILQQVLHVQLWSNVAYETGWTHNLSLE</sequence>
<dbReference type="EC" id="3.6.1.15" evidence="6"/>
<dbReference type="OrthoDB" id="6372431at2759"/>
<evidence type="ECO:0000256" key="4">
    <source>
        <dbReference type="PIRSR" id="PIRSR600407-2"/>
    </source>
</evidence>
<dbReference type="Gene3D" id="3.30.420.540">
    <property type="match status" value="1"/>
</dbReference>
<dbReference type="GO" id="GO:0016020">
    <property type="term" value="C:membrane"/>
    <property type="evidence" value="ECO:0007669"/>
    <property type="project" value="TreeGrafter"/>
</dbReference>
<dbReference type="GO" id="GO:0017110">
    <property type="term" value="F:nucleoside diphosphate phosphatase activity"/>
    <property type="evidence" value="ECO:0007669"/>
    <property type="project" value="TreeGrafter"/>
</dbReference>
<organism evidence="6 7">
    <name type="scientific">Toxoplasma gondii GAB2-2007-GAL-DOM2</name>
    <dbReference type="NCBI Taxonomy" id="1130820"/>
    <lineage>
        <taxon>Eukaryota</taxon>
        <taxon>Sar</taxon>
        <taxon>Alveolata</taxon>
        <taxon>Apicomplexa</taxon>
        <taxon>Conoidasida</taxon>
        <taxon>Coccidia</taxon>
        <taxon>Eucoccidiorida</taxon>
        <taxon>Eimeriorina</taxon>
        <taxon>Sarcocystidae</taxon>
        <taxon>Toxoplasma</taxon>
    </lineage>
</organism>
<keyword evidence="2 5" id="KW-0378">Hydrolase</keyword>
<proteinExistence type="inferred from homology"/>
<gene>
    <name evidence="6" type="ORF">TGDOM2_278882</name>
</gene>
<dbReference type="PANTHER" id="PTHR11782">
    <property type="entry name" value="ADENOSINE/GUANOSINE DIPHOSPHATASE"/>
    <property type="match status" value="1"/>
</dbReference>
<dbReference type="PANTHER" id="PTHR11782:SF83">
    <property type="entry name" value="GUANOSINE-DIPHOSPHATASE"/>
    <property type="match status" value="1"/>
</dbReference>